<reference evidence="2 3" key="1">
    <citation type="submission" date="2017-01" db="EMBL/GenBank/DDBJ databases">
        <authorList>
            <person name="Mah S.A."/>
            <person name="Swanson W.J."/>
            <person name="Moy G.W."/>
            <person name="Vacquier V.D."/>
        </authorList>
    </citation>
    <scope>NUCLEOTIDE SEQUENCE [LARGE SCALE GENOMIC DNA]</scope>
    <source>
        <strain evidence="2 3">DSM 7027</strain>
    </source>
</reference>
<dbReference type="EMBL" id="FTMN01000010">
    <property type="protein sequence ID" value="SIQ86931.1"/>
    <property type="molecule type" value="Genomic_DNA"/>
</dbReference>
<name>A0A1N6W9V9_9GAMM</name>
<dbReference type="Proteomes" id="UP000186895">
    <property type="component" value="Unassembled WGS sequence"/>
</dbReference>
<proteinExistence type="predicted"/>
<dbReference type="InterPro" id="IPR037053">
    <property type="entry name" value="Phage_tail_collar_dom_sf"/>
</dbReference>
<dbReference type="RefSeq" id="WP_076465214.1">
    <property type="nucleotide sequence ID" value="NZ_FTMN01000010.1"/>
</dbReference>
<dbReference type="SUPFAM" id="SSF88874">
    <property type="entry name" value="Receptor-binding domain of short tail fibre protein gp12"/>
    <property type="match status" value="1"/>
</dbReference>
<organism evidence="2 3">
    <name type="scientific">Marinobacterium stanieri</name>
    <dbReference type="NCBI Taxonomy" id="49186"/>
    <lineage>
        <taxon>Bacteria</taxon>
        <taxon>Pseudomonadati</taxon>
        <taxon>Pseudomonadota</taxon>
        <taxon>Gammaproteobacteria</taxon>
        <taxon>Oceanospirillales</taxon>
        <taxon>Oceanospirillaceae</taxon>
        <taxon>Marinobacterium</taxon>
    </lineage>
</organism>
<evidence type="ECO:0000313" key="2">
    <source>
        <dbReference type="EMBL" id="SIQ86931.1"/>
    </source>
</evidence>
<evidence type="ECO:0000313" key="3">
    <source>
        <dbReference type="Proteomes" id="UP000186895"/>
    </source>
</evidence>
<dbReference type="STRING" id="49186.SAMN05421647_11054"/>
<keyword evidence="3" id="KW-1185">Reference proteome</keyword>
<evidence type="ECO:0000259" key="1">
    <source>
        <dbReference type="Pfam" id="PF07484"/>
    </source>
</evidence>
<dbReference type="Gene3D" id="3.90.1340.10">
    <property type="entry name" value="Phage tail collar domain"/>
    <property type="match status" value="1"/>
</dbReference>
<dbReference type="Pfam" id="PF07484">
    <property type="entry name" value="Collar"/>
    <property type="match status" value="1"/>
</dbReference>
<dbReference type="InterPro" id="IPR011083">
    <property type="entry name" value="Phage_tail_collar_dom"/>
</dbReference>
<sequence length="177" mass="18670">MSFSLALIGEIRAIPYLKRLTPPDWIPCDGRPLGIAQYSALFAVIGTRFGGDGVSTFKVPDLRGRVPVGCGSGPNQTPPVVGDKFGTESETIGYAEMAQHNHQVTVAHFPAQSNQPSEGYLAVSNEAVYATPQEQPLLKLSPGTLATAGEGLSHDNMSPSLALRFCIASTGQYPTPG</sequence>
<accession>A0A1N6W9V9</accession>
<dbReference type="AlphaFoldDB" id="A0A1N6W9V9"/>
<feature type="domain" description="Phage tail collar" evidence="1">
    <location>
        <begin position="14"/>
        <end position="67"/>
    </location>
</feature>
<gene>
    <name evidence="2" type="ORF">SAMN05421647_11054</name>
</gene>
<protein>
    <submittedName>
        <fullName evidence="2">Microcystin-dependent protein</fullName>
    </submittedName>
</protein>